<dbReference type="SUPFAM" id="SSF48498">
    <property type="entry name" value="Tetracyclin repressor-like, C-terminal domain"/>
    <property type="match status" value="1"/>
</dbReference>
<evidence type="ECO:0000256" key="4">
    <source>
        <dbReference type="PROSITE-ProRule" id="PRU00335"/>
    </source>
</evidence>
<evidence type="ECO:0000256" key="3">
    <source>
        <dbReference type="ARBA" id="ARBA00023163"/>
    </source>
</evidence>
<proteinExistence type="predicted"/>
<protein>
    <submittedName>
        <fullName evidence="6">TetR/AcrR family transcriptional regulator</fullName>
    </submittedName>
</protein>
<keyword evidence="3" id="KW-0804">Transcription</keyword>
<dbReference type="InterPro" id="IPR036271">
    <property type="entry name" value="Tet_transcr_reg_TetR-rel_C_sf"/>
</dbReference>
<dbReference type="RefSeq" id="WP_380053387.1">
    <property type="nucleotide sequence ID" value="NZ_JBHLTC010000036.1"/>
</dbReference>
<feature type="domain" description="HTH tetR-type" evidence="5">
    <location>
        <begin position="16"/>
        <end position="76"/>
    </location>
</feature>
<dbReference type="InterPro" id="IPR050109">
    <property type="entry name" value="HTH-type_TetR-like_transc_reg"/>
</dbReference>
<keyword evidence="7" id="KW-1185">Reference proteome</keyword>
<dbReference type="InterPro" id="IPR009057">
    <property type="entry name" value="Homeodomain-like_sf"/>
</dbReference>
<dbReference type="Proteomes" id="UP001589890">
    <property type="component" value="Unassembled WGS sequence"/>
</dbReference>
<feature type="DNA-binding region" description="H-T-H motif" evidence="4">
    <location>
        <begin position="39"/>
        <end position="58"/>
    </location>
</feature>
<dbReference type="PROSITE" id="PS50977">
    <property type="entry name" value="HTH_TETR_2"/>
    <property type="match status" value="1"/>
</dbReference>
<dbReference type="EMBL" id="JBHLTC010000036">
    <property type="protein sequence ID" value="MFC0628004.1"/>
    <property type="molecule type" value="Genomic_DNA"/>
</dbReference>
<name>A0ABV6QTP2_9ACTN</name>
<organism evidence="6 7">
    <name type="scientific">Kribbella deserti</name>
    <dbReference type="NCBI Taxonomy" id="1926257"/>
    <lineage>
        <taxon>Bacteria</taxon>
        <taxon>Bacillati</taxon>
        <taxon>Actinomycetota</taxon>
        <taxon>Actinomycetes</taxon>
        <taxon>Propionibacteriales</taxon>
        <taxon>Kribbellaceae</taxon>
        <taxon>Kribbella</taxon>
    </lineage>
</organism>
<accession>A0ABV6QTP2</accession>
<dbReference type="PANTHER" id="PTHR30055">
    <property type="entry name" value="HTH-TYPE TRANSCRIPTIONAL REGULATOR RUTR"/>
    <property type="match status" value="1"/>
</dbReference>
<gene>
    <name evidence="6" type="ORF">ACFFGN_28280</name>
</gene>
<keyword evidence="1" id="KW-0805">Transcription regulation</keyword>
<dbReference type="Pfam" id="PF00440">
    <property type="entry name" value="TetR_N"/>
    <property type="match status" value="1"/>
</dbReference>
<dbReference type="PANTHER" id="PTHR30055:SF243">
    <property type="entry name" value="HTH-TYPE TRANSCRIPTIONAL REGULATOR RV1816"/>
    <property type="match status" value="1"/>
</dbReference>
<evidence type="ECO:0000313" key="6">
    <source>
        <dbReference type="EMBL" id="MFC0628004.1"/>
    </source>
</evidence>
<evidence type="ECO:0000259" key="5">
    <source>
        <dbReference type="PROSITE" id="PS50977"/>
    </source>
</evidence>
<dbReference type="InterPro" id="IPR001647">
    <property type="entry name" value="HTH_TetR"/>
</dbReference>
<dbReference type="Pfam" id="PF13305">
    <property type="entry name" value="TetR_C_33"/>
    <property type="match status" value="1"/>
</dbReference>
<evidence type="ECO:0000313" key="7">
    <source>
        <dbReference type="Proteomes" id="UP001589890"/>
    </source>
</evidence>
<reference evidence="6 7" key="1">
    <citation type="submission" date="2024-09" db="EMBL/GenBank/DDBJ databases">
        <authorList>
            <person name="Sun Q."/>
            <person name="Mori K."/>
        </authorList>
    </citation>
    <scope>NUCLEOTIDE SEQUENCE [LARGE SCALE GENOMIC DNA]</scope>
    <source>
        <strain evidence="6 7">CGMCC 1.15906</strain>
    </source>
</reference>
<evidence type="ECO:0000256" key="2">
    <source>
        <dbReference type="ARBA" id="ARBA00023125"/>
    </source>
</evidence>
<sequence length="239" mass="26405">MSTELAGPTRRDRQRAATVAEIKAVARQRLVEGGQTAIGLRAIARDLGLSAPALYRYFPSHEDLITALITDLFDELTEAMVAARDEYAPDDIGGRLYAIALGLRAWAVDHPAEFGLVFGSPVHSPMLDLYDDSPCHQAGMRFGAVFKDLMQELWRLRPFEIPPDDELGPELVAQLQSRAAQFGGLPPGAIYLSLTYWTRVYGLICMEIFGQLHWALDDAGPYFQAQLNEIARALGLDCL</sequence>
<evidence type="ECO:0000256" key="1">
    <source>
        <dbReference type="ARBA" id="ARBA00023015"/>
    </source>
</evidence>
<keyword evidence="2 4" id="KW-0238">DNA-binding</keyword>
<comment type="caution">
    <text evidence="6">The sequence shown here is derived from an EMBL/GenBank/DDBJ whole genome shotgun (WGS) entry which is preliminary data.</text>
</comment>
<dbReference type="Gene3D" id="1.10.357.10">
    <property type="entry name" value="Tetracycline Repressor, domain 2"/>
    <property type="match status" value="1"/>
</dbReference>
<dbReference type="SUPFAM" id="SSF46689">
    <property type="entry name" value="Homeodomain-like"/>
    <property type="match status" value="1"/>
</dbReference>
<dbReference type="InterPro" id="IPR025996">
    <property type="entry name" value="MT1864/Rv1816-like_C"/>
</dbReference>